<dbReference type="Gene3D" id="2.60.40.10">
    <property type="entry name" value="Immunoglobulins"/>
    <property type="match status" value="1"/>
</dbReference>
<dbReference type="InterPro" id="IPR011110">
    <property type="entry name" value="Reg_prop"/>
</dbReference>
<evidence type="ECO:0000256" key="3">
    <source>
        <dbReference type="SAM" id="Phobius"/>
    </source>
</evidence>
<gene>
    <name evidence="5" type="ORF">GCM10023151_05000</name>
</gene>
<dbReference type="InterPro" id="IPR050469">
    <property type="entry name" value="Diguanylate_Cyclase"/>
</dbReference>
<dbReference type="NCBIfam" id="TIGR00254">
    <property type="entry name" value="GGDEF"/>
    <property type="match status" value="1"/>
</dbReference>
<keyword evidence="3" id="KW-0472">Membrane</keyword>
<dbReference type="InterPro" id="IPR029787">
    <property type="entry name" value="Nucleotide_cyclase"/>
</dbReference>
<proteinExistence type="predicted"/>
<dbReference type="SMART" id="SM00267">
    <property type="entry name" value="GGDEF"/>
    <property type="match status" value="1"/>
</dbReference>
<evidence type="ECO:0000256" key="1">
    <source>
        <dbReference type="ARBA" id="ARBA00012528"/>
    </source>
</evidence>
<evidence type="ECO:0000259" key="4">
    <source>
        <dbReference type="PROSITE" id="PS50887"/>
    </source>
</evidence>
<reference evidence="6" key="1">
    <citation type="journal article" date="2019" name="Int. J. Syst. Evol. Microbiol.">
        <title>The Global Catalogue of Microorganisms (GCM) 10K type strain sequencing project: providing services to taxonomists for standard genome sequencing and annotation.</title>
        <authorList>
            <consortium name="The Broad Institute Genomics Platform"/>
            <consortium name="The Broad Institute Genome Sequencing Center for Infectious Disease"/>
            <person name="Wu L."/>
            <person name="Ma J."/>
        </authorList>
    </citation>
    <scope>NUCLEOTIDE SEQUENCE [LARGE SCALE GENOMIC DNA]</scope>
    <source>
        <strain evidence="6">JCM 17728</strain>
    </source>
</reference>
<dbReference type="PANTHER" id="PTHR45138">
    <property type="entry name" value="REGULATORY COMPONENTS OF SENSORY TRANSDUCTION SYSTEM"/>
    <property type="match status" value="1"/>
</dbReference>
<dbReference type="SUPFAM" id="SSF55073">
    <property type="entry name" value="Nucleotide cyclase"/>
    <property type="match status" value="1"/>
</dbReference>
<feature type="transmembrane region" description="Helical" evidence="3">
    <location>
        <begin position="737"/>
        <end position="755"/>
    </location>
</feature>
<name>A0ABP8IDV5_9GAMM</name>
<dbReference type="PROSITE" id="PS50887">
    <property type="entry name" value="GGDEF"/>
    <property type="match status" value="1"/>
</dbReference>
<dbReference type="EC" id="2.7.7.65" evidence="1"/>
<keyword evidence="6" id="KW-1185">Reference proteome</keyword>
<dbReference type="PANTHER" id="PTHR45138:SF9">
    <property type="entry name" value="DIGUANYLATE CYCLASE DGCM-RELATED"/>
    <property type="match status" value="1"/>
</dbReference>
<comment type="caution">
    <text evidence="5">The sequence shown here is derived from an EMBL/GenBank/DDBJ whole genome shotgun (WGS) entry which is preliminary data.</text>
</comment>
<dbReference type="InterPro" id="IPR015943">
    <property type="entry name" value="WD40/YVTN_repeat-like_dom_sf"/>
</dbReference>
<dbReference type="Gene3D" id="2.130.10.10">
    <property type="entry name" value="YVTN repeat-like/Quinoprotein amine dehydrogenase"/>
    <property type="match status" value="3"/>
</dbReference>
<evidence type="ECO:0000313" key="5">
    <source>
        <dbReference type="EMBL" id="GAA4356757.1"/>
    </source>
</evidence>
<dbReference type="InterPro" id="IPR043128">
    <property type="entry name" value="Rev_trsase/Diguanyl_cyclase"/>
</dbReference>
<dbReference type="InterPro" id="IPR013783">
    <property type="entry name" value="Ig-like_fold"/>
</dbReference>
<comment type="catalytic activity">
    <reaction evidence="2">
        <text>2 GTP = 3',3'-c-di-GMP + 2 diphosphate</text>
        <dbReference type="Rhea" id="RHEA:24898"/>
        <dbReference type="ChEBI" id="CHEBI:33019"/>
        <dbReference type="ChEBI" id="CHEBI:37565"/>
        <dbReference type="ChEBI" id="CHEBI:58805"/>
        <dbReference type="EC" id="2.7.7.65"/>
    </reaction>
</comment>
<accession>A0ABP8IDV5</accession>
<feature type="domain" description="GGDEF" evidence="4">
    <location>
        <begin position="819"/>
        <end position="947"/>
    </location>
</feature>
<dbReference type="InterPro" id="IPR011123">
    <property type="entry name" value="Y_Y_Y"/>
</dbReference>
<evidence type="ECO:0000313" key="6">
    <source>
        <dbReference type="Proteomes" id="UP001501011"/>
    </source>
</evidence>
<dbReference type="CDD" id="cd01949">
    <property type="entry name" value="GGDEF"/>
    <property type="match status" value="1"/>
</dbReference>
<evidence type="ECO:0000256" key="2">
    <source>
        <dbReference type="ARBA" id="ARBA00034247"/>
    </source>
</evidence>
<keyword evidence="3" id="KW-1133">Transmembrane helix</keyword>
<dbReference type="InterPro" id="IPR000160">
    <property type="entry name" value="GGDEF_dom"/>
</dbReference>
<dbReference type="Proteomes" id="UP001501011">
    <property type="component" value="Unassembled WGS sequence"/>
</dbReference>
<dbReference type="Pfam" id="PF07495">
    <property type="entry name" value="Y_Y_Y"/>
    <property type="match status" value="1"/>
</dbReference>
<organism evidence="5 6">
    <name type="scientific">Kangiella marina</name>
    <dbReference type="NCBI Taxonomy" id="1079178"/>
    <lineage>
        <taxon>Bacteria</taxon>
        <taxon>Pseudomonadati</taxon>
        <taxon>Pseudomonadota</taxon>
        <taxon>Gammaproteobacteria</taxon>
        <taxon>Kangiellales</taxon>
        <taxon>Kangiellaceae</taxon>
        <taxon>Kangiella</taxon>
    </lineage>
</organism>
<dbReference type="Pfam" id="PF07494">
    <property type="entry name" value="Reg_prop"/>
    <property type="match status" value="3"/>
</dbReference>
<sequence>MWFGTQNGLNRYDGYNFKIYKSDIDNPNTSLTSNFVRALAVDKPTGKLWIGTNNGGISLFNPETETFENYRHDPKDHLSLPHDMVRSIFIDHSDTVWVGTGNGLARYDRKDKRFQQVSIPVTLTPSSPLVIRSIVEDKNKTLWIGTTYGVFKRTINSETFEKHSLLSSTSSQDISTLFVDNESQHLWIGTISDGIIRLNLSENTTTRFAHDESDPFSLSHNAVLDIIQIDNNEIWVGTSRGLNIYSPEDNNTFIRYLPDPADNKSLSSSNIETLLQDEAGVVWVGSWTDGLNKTDPYSTLFKTINPDNKRGNPGLAEDLNGNVWFATHNGLYWLSSDNKVSEGLYHHPDTVQAKVRNEIIGVSASKIEPVIWLGTRRGLSRYRVGEQWIEPVALDGYLVYSVFEANDGTVWAGTYNNGLFQLDRNTFKEIRRIPSSLVPDIYQDDNGVIWAGSTNGLYRIEGDSPIQIFRHQETTQNSLSHNTVTWISKDSKSNYWIGTQGGGINKMTFPDDDYTSPDFTHYSIKDGFDSEAIGSIIEDKSGTFWVSTTSGISRFNPESMDVDNFSDSEGANKGGYYVGSGILSSNGNIYFGGPHGLTEFDPNQVQLNQYKPSTRIVSFRLFNQPMTISANDDSSPLTKPIYLTETLNLSSKDSVISFEFSSSHYSAPKNNRYAYMLDGFDHQWNHVSSNRRFATYTNLSPGQYTLKVKGTNKDGIWGEPTELTLVINPQWWQTKTFILMVVVSCILIMLTIYRWRVQWLRQQSINLRKMVKEQTEELRIVNRRLEKTSKRDFLTKLSNRRDFIDLASKEFFRYKRHGNPFCIILFDIDYFKKVNDEYGHDAGDQALIEISKITKTIFRSEDIIARWGGEEFIILLPETPYQGGLVAAEKIRAKVESLDFYYQETKIPLNITVGVSVVSECESLKACIVKADEALYEGKSKGRNCVV</sequence>
<dbReference type="Pfam" id="PF00990">
    <property type="entry name" value="GGDEF"/>
    <property type="match status" value="1"/>
</dbReference>
<dbReference type="Gene3D" id="3.30.70.270">
    <property type="match status" value="1"/>
</dbReference>
<dbReference type="EMBL" id="BAABFV010000001">
    <property type="protein sequence ID" value="GAA4356757.1"/>
    <property type="molecule type" value="Genomic_DNA"/>
</dbReference>
<dbReference type="SUPFAM" id="SSF63829">
    <property type="entry name" value="Calcium-dependent phosphotriesterase"/>
    <property type="match status" value="2"/>
</dbReference>
<keyword evidence="3" id="KW-0812">Transmembrane</keyword>
<protein>
    <recommendedName>
        <fullName evidence="1">diguanylate cyclase</fullName>
        <ecNumber evidence="1">2.7.7.65</ecNumber>
    </recommendedName>
</protein>